<comment type="cofactor">
    <cofactor evidence="2">
        <name>K(+)</name>
        <dbReference type="ChEBI" id="CHEBI:29103"/>
    </cofactor>
</comment>
<dbReference type="Gene3D" id="2.30.30.100">
    <property type="match status" value="1"/>
</dbReference>
<evidence type="ECO:0000256" key="6">
    <source>
        <dbReference type="ARBA" id="ARBA00022598"/>
    </source>
</evidence>
<dbReference type="HOGENOM" id="CLU_476347_0_0_4"/>
<organism evidence="17 18">
    <name type="scientific">Neisseria elongata subsp. glycolytica ATCC 29315</name>
    <dbReference type="NCBI Taxonomy" id="546263"/>
    <lineage>
        <taxon>Bacteria</taxon>
        <taxon>Pseudomonadati</taxon>
        <taxon>Pseudomonadota</taxon>
        <taxon>Betaproteobacteria</taxon>
        <taxon>Neisseriales</taxon>
        <taxon>Neisseriaceae</taxon>
        <taxon>Neisseria</taxon>
    </lineage>
</organism>
<evidence type="ECO:0000256" key="2">
    <source>
        <dbReference type="ARBA" id="ARBA00001958"/>
    </source>
</evidence>
<keyword evidence="5 15" id="KW-0963">Cytoplasm</keyword>
<dbReference type="Gene3D" id="3.30.420.40">
    <property type="match status" value="2"/>
</dbReference>
<dbReference type="InterPro" id="IPR043129">
    <property type="entry name" value="ATPase_NBD"/>
</dbReference>
<dbReference type="NCBIfam" id="TIGR00671">
    <property type="entry name" value="baf"/>
    <property type="match status" value="1"/>
</dbReference>
<keyword evidence="8 15" id="KW-0547">Nucleotide-binding</keyword>
<dbReference type="InterPro" id="IPR004619">
    <property type="entry name" value="Type_III_PanK"/>
</dbReference>
<dbReference type="InterPro" id="IPR004408">
    <property type="entry name" value="Biotin_CoA_COase_ligase"/>
</dbReference>
<keyword evidence="7 15" id="KW-0808">Transferase</keyword>
<dbReference type="NCBIfam" id="TIGR00121">
    <property type="entry name" value="birA_ligase"/>
    <property type="match status" value="1"/>
</dbReference>
<comment type="pathway">
    <text evidence="4 15">Cofactor biosynthesis; coenzyme A biosynthesis; CoA from (R)-pantothenate: step 1/5.</text>
</comment>
<evidence type="ECO:0000256" key="15">
    <source>
        <dbReference type="HAMAP-Rule" id="MF_01274"/>
    </source>
</evidence>
<sequence length="572" mass="61383">MQAVHWRLLAELSDGLPKHIAALAGKAGVKPQQLNGLWLKMPAHIRGLLRQQDGYWRLVRPLAVFSDECLSAVAGGFRAELLHTHPSSNDAVLMAAKRDIDAAHRYLCIVHEQTKGRGRQGRSWYSRIGECLTFSFGWAFERQQGELGALSLAVGLACCNALRRLGVPVQLKWPNDLVVGSDKLGGILIETMRSGGKTAAVIGIGLNFVLPKEVENATSVQAACQSVPPSAAELLGILLGELDGILSEFAVHGFAPFLAAYEAANRDQGASVRLLHNGQVLEEGTVLGVTEQGVLRLETAGGEKRIASGEISLRQSIEPAGRAATRYLLLDGGNSRLKWAWAENGKIGNVSGAPYRDLQQLGEDWRHFGGNGVAIVGSAVCGDEKKALVQEQLAAEIEWLPSMPHALGIRNHYRNPAEHGSDRWFNALGSRRFSRNACVVVSCGTAVTIDALTDDGSYLGGSIMPGFHLMKEAMAMKTANLNRRIGRVYPFPTTTSNALASGMMDAVCGAVILMHGRLKEKIGGDKTVDVILTGGGAAKVAEALPQAFVLDNDIKIVDNLVIYGLLSWVGQE</sequence>
<dbReference type="InterPro" id="IPR003142">
    <property type="entry name" value="BPL_C"/>
</dbReference>
<dbReference type="PATRIC" id="fig|546263.7.peg.2341"/>
<dbReference type="Pfam" id="PF03099">
    <property type="entry name" value="BPL_LplA_LipB"/>
    <property type="match status" value="1"/>
</dbReference>
<evidence type="ECO:0000256" key="9">
    <source>
        <dbReference type="ARBA" id="ARBA00022777"/>
    </source>
</evidence>
<dbReference type="Pfam" id="PF02237">
    <property type="entry name" value="BPL_C"/>
    <property type="match status" value="1"/>
</dbReference>
<keyword evidence="13" id="KW-0092">Biotin</keyword>
<comment type="cofactor">
    <cofactor evidence="15">
        <name>NH4(+)</name>
        <dbReference type="ChEBI" id="CHEBI:28938"/>
    </cofactor>
    <cofactor evidence="15">
        <name>K(+)</name>
        <dbReference type="ChEBI" id="CHEBI:29103"/>
    </cofactor>
    <text evidence="15">A monovalent cation. Ammonium or potassium.</text>
</comment>
<feature type="binding site" evidence="15">
    <location>
        <position position="445"/>
    </location>
    <ligand>
        <name>ATP</name>
        <dbReference type="ChEBI" id="CHEBI:30616"/>
    </ligand>
</feature>
<evidence type="ECO:0000256" key="11">
    <source>
        <dbReference type="ARBA" id="ARBA00022958"/>
    </source>
</evidence>
<comment type="subcellular location">
    <subcellularLocation>
        <location evidence="3 15">Cytoplasm</location>
    </subcellularLocation>
</comment>
<dbReference type="Pfam" id="PF03309">
    <property type="entry name" value="Pan_kinase"/>
    <property type="match status" value="1"/>
</dbReference>
<evidence type="ECO:0000256" key="14">
    <source>
        <dbReference type="ARBA" id="ARBA00047846"/>
    </source>
</evidence>
<keyword evidence="6 17" id="KW-0436">Ligase</keyword>
<dbReference type="PROSITE" id="PS51733">
    <property type="entry name" value="BPL_LPL_CATALYTIC"/>
    <property type="match status" value="1"/>
</dbReference>
<feature type="domain" description="BPL/LPL catalytic" evidence="16">
    <location>
        <begin position="74"/>
        <end position="250"/>
    </location>
</feature>
<dbReference type="InterPro" id="IPR045864">
    <property type="entry name" value="aa-tRNA-synth_II/BPL/LPL"/>
</dbReference>
<dbReference type="InterPro" id="IPR008988">
    <property type="entry name" value="Transcriptional_repressor_C"/>
</dbReference>
<dbReference type="InterPro" id="IPR004143">
    <property type="entry name" value="BPL_LPL_catalytic"/>
</dbReference>
<feature type="binding site" evidence="15">
    <location>
        <begin position="420"/>
        <end position="423"/>
    </location>
    <ligand>
        <name>substrate</name>
    </ligand>
</feature>
<protein>
    <recommendedName>
        <fullName evidence="15">Type III pantothenate kinase</fullName>
        <ecNumber evidence="15">2.7.1.33</ecNumber>
    </recommendedName>
    <alternativeName>
        <fullName evidence="15">PanK-III</fullName>
    </alternativeName>
    <alternativeName>
        <fullName evidence="15">Pantothenic acid kinase</fullName>
    </alternativeName>
</protein>
<evidence type="ECO:0000256" key="10">
    <source>
        <dbReference type="ARBA" id="ARBA00022840"/>
    </source>
</evidence>
<proteinExistence type="inferred from homology"/>
<dbReference type="CDD" id="cd24015">
    <property type="entry name" value="ASKHA_NBD_PanK-III"/>
    <property type="match status" value="1"/>
</dbReference>
<evidence type="ECO:0000256" key="12">
    <source>
        <dbReference type="ARBA" id="ARBA00022993"/>
    </source>
</evidence>
<dbReference type="GO" id="GO:0015937">
    <property type="term" value="P:coenzyme A biosynthetic process"/>
    <property type="evidence" value="ECO:0007669"/>
    <property type="project" value="UniProtKB-UniRule"/>
</dbReference>
<dbReference type="GO" id="GO:0005524">
    <property type="term" value="F:ATP binding"/>
    <property type="evidence" value="ECO:0007669"/>
    <property type="project" value="UniProtKB-UniRule"/>
</dbReference>
<name>A0A0B5CPT8_NEIEG</name>
<accession>A0A0B5CPT8</accession>
<dbReference type="EMBL" id="CP007726">
    <property type="protein sequence ID" value="AJE19364.1"/>
    <property type="molecule type" value="Genomic_DNA"/>
</dbReference>
<feature type="binding site" evidence="15">
    <location>
        <begin position="331"/>
        <end position="338"/>
    </location>
    <ligand>
        <name>ATP</name>
        <dbReference type="ChEBI" id="CHEBI:30616"/>
    </ligand>
</feature>
<dbReference type="Gene3D" id="3.30.930.10">
    <property type="entry name" value="Bira Bifunctional Protein, Domain 2"/>
    <property type="match status" value="1"/>
</dbReference>
<gene>
    <name evidence="15" type="primary">coaX</name>
    <name evidence="17" type="ORF">NELON_10895</name>
</gene>
<evidence type="ECO:0000256" key="5">
    <source>
        <dbReference type="ARBA" id="ARBA00022490"/>
    </source>
</evidence>
<keyword evidence="18" id="KW-1185">Reference proteome</keyword>
<reference evidence="18" key="1">
    <citation type="submission" date="2014-05" db="EMBL/GenBank/DDBJ databases">
        <title>Complete Genome sequence of Neisseria elongata subsp. glycolytica.</title>
        <authorList>
            <person name="Veyrier F.J."/>
            <person name="Taha M.-K."/>
        </authorList>
    </citation>
    <scope>NUCLEOTIDE SEQUENCE [LARGE SCALE GENOMIC DNA]</scope>
    <source>
        <strain evidence="18">ATCC 29315</strain>
    </source>
</reference>
<dbReference type="NCBIfam" id="NF009862">
    <property type="entry name" value="PRK13325.1"/>
    <property type="match status" value="1"/>
</dbReference>
<reference evidence="17 18" key="2">
    <citation type="journal article" date="2015" name="PLoS Genet.">
        <title>Common Cell Shape Evolution of Two Nasopharyngeal Pathogens.</title>
        <authorList>
            <person name="Veyrier F.J."/>
            <person name="Biais N."/>
            <person name="Morales P."/>
            <person name="Belkacem N."/>
            <person name="Guilhen C."/>
            <person name="Ranjeva S."/>
            <person name="Sismeiro O."/>
            <person name="Pehau-Arnaudet G."/>
            <person name="Rocha E.P."/>
            <person name="Werts C."/>
            <person name="Taha M.K."/>
            <person name="Boneca I.G."/>
        </authorList>
    </citation>
    <scope>NUCLEOTIDE SEQUENCE [LARGE SCALE GENOMIC DNA]</scope>
    <source>
        <strain evidence="17 18">ATCC 29315</strain>
    </source>
</reference>
<feature type="binding site" evidence="15">
    <location>
        <position position="413"/>
    </location>
    <ligand>
        <name>substrate</name>
    </ligand>
</feature>
<comment type="catalytic activity">
    <reaction evidence="14">
        <text>biotin + L-lysyl-[protein] + ATP = N(6)-biotinyl-L-lysyl-[protein] + AMP + diphosphate + H(+)</text>
        <dbReference type="Rhea" id="RHEA:11756"/>
        <dbReference type="Rhea" id="RHEA-COMP:9752"/>
        <dbReference type="Rhea" id="RHEA-COMP:10505"/>
        <dbReference type="ChEBI" id="CHEBI:15378"/>
        <dbReference type="ChEBI" id="CHEBI:29969"/>
        <dbReference type="ChEBI" id="CHEBI:30616"/>
        <dbReference type="ChEBI" id="CHEBI:33019"/>
        <dbReference type="ChEBI" id="CHEBI:57586"/>
        <dbReference type="ChEBI" id="CHEBI:83144"/>
        <dbReference type="ChEBI" id="CHEBI:456215"/>
        <dbReference type="EC" id="6.3.4.15"/>
    </reaction>
</comment>
<dbReference type="SUPFAM" id="SSF55681">
    <property type="entry name" value="Class II aaRS and biotin synthetases"/>
    <property type="match status" value="1"/>
</dbReference>
<comment type="function">
    <text evidence="15">Catalyzes the phosphorylation of pantothenate (Pan), the first step in CoA biosynthesis.</text>
</comment>
<evidence type="ECO:0000256" key="7">
    <source>
        <dbReference type="ARBA" id="ARBA00022679"/>
    </source>
</evidence>
<evidence type="ECO:0000256" key="8">
    <source>
        <dbReference type="ARBA" id="ARBA00022741"/>
    </source>
</evidence>
<dbReference type="UniPathway" id="UPA00241">
    <property type="reaction ID" value="UER00352"/>
</dbReference>
<dbReference type="GO" id="GO:0005737">
    <property type="term" value="C:cytoplasm"/>
    <property type="evidence" value="ECO:0007669"/>
    <property type="project" value="UniProtKB-SubCell"/>
</dbReference>
<evidence type="ECO:0000256" key="3">
    <source>
        <dbReference type="ARBA" id="ARBA00004496"/>
    </source>
</evidence>
<comment type="catalytic activity">
    <reaction evidence="1 15">
        <text>(R)-pantothenate + ATP = (R)-4'-phosphopantothenate + ADP + H(+)</text>
        <dbReference type="Rhea" id="RHEA:16373"/>
        <dbReference type="ChEBI" id="CHEBI:10986"/>
        <dbReference type="ChEBI" id="CHEBI:15378"/>
        <dbReference type="ChEBI" id="CHEBI:29032"/>
        <dbReference type="ChEBI" id="CHEBI:30616"/>
        <dbReference type="ChEBI" id="CHEBI:456216"/>
        <dbReference type="EC" id="2.7.1.33"/>
    </reaction>
</comment>
<dbReference type="GO" id="GO:0004594">
    <property type="term" value="F:pantothenate kinase activity"/>
    <property type="evidence" value="ECO:0007669"/>
    <property type="project" value="UniProtKB-UniRule"/>
</dbReference>
<dbReference type="SUPFAM" id="SSF53067">
    <property type="entry name" value="Actin-like ATPase domain"/>
    <property type="match status" value="2"/>
</dbReference>
<comment type="caution">
    <text evidence="15">Lacks conserved residue(s) required for the propagation of feature annotation.</text>
</comment>
<evidence type="ECO:0000256" key="13">
    <source>
        <dbReference type="ARBA" id="ARBA00023267"/>
    </source>
</evidence>
<dbReference type="Proteomes" id="UP000031392">
    <property type="component" value="Chromosome"/>
</dbReference>
<dbReference type="EC" id="2.7.1.33" evidence="15"/>
<dbReference type="CDD" id="cd16442">
    <property type="entry name" value="BPL"/>
    <property type="match status" value="1"/>
</dbReference>
<evidence type="ECO:0000256" key="4">
    <source>
        <dbReference type="ARBA" id="ARBA00005225"/>
    </source>
</evidence>
<keyword evidence="12 15" id="KW-0173">Coenzyme A biosynthesis</keyword>
<dbReference type="RefSeq" id="WP_041961538.1">
    <property type="nucleotide sequence ID" value="NZ_CP007726.1"/>
</dbReference>
<dbReference type="KEGG" id="nel:NELON_10895"/>
<dbReference type="HAMAP" id="MF_01274">
    <property type="entry name" value="Pantothen_kinase_3"/>
    <property type="match status" value="1"/>
</dbReference>
<keyword evidence="10 15" id="KW-0067">ATP-binding</keyword>
<comment type="similarity">
    <text evidence="15">Belongs to the type III pantothenate kinase family.</text>
</comment>
<feature type="binding site" evidence="15">
    <location>
        <position position="495"/>
    </location>
    <ligand>
        <name>substrate</name>
    </ligand>
</feature>
<dbReference type="SUPFAM" id="SSF50037">
    <property type="entry name" value="C-terminal domain of transcriptional repressors"/>
    <property type="match status" value="1"/>
</dbReference>
<evidence type="ECO:0000259" key="16">
    <source>
        <dbReference type="PROSITE" id="PS51733"/>
    </source>
</evidence>
<evidence type="ECO:0000313" key="17">
    <source>
        <dbReference type="EMBL" id="AJE19364.1"/>
    </source>
</evidence>
<keyword evidence="9 15" id="KW-0418">Kinase</keyword>
<feature type="active site" description="Proton acceptor" evidence="15">
    <location>
        <position position="422"/>
    </location>
</feature>
<dbReference type="PANTHER" id="PTHR12835:SF5">
    <property type="entry name" value="BIOTIN--PROTEIN LIGASE"/>
    <property type="match status" value="1"/>
</dbReference>
<evidence type="ECO:0000256" key="1">
    <source>
        <dbReference type="ARBA" id="ARBA00001206"/>
    </source>
</evidence>
<dbReference type="GO" id="GO:0004077">
    <property type="term" value="F:biotin--[biotin carboxyl-carrier protein] ligase activity"/>
    <property type="evidence" value="ECO:0007669"/>
    <property type="project" value="UniProtKB-EC"/>
</dbReference>
<keyword evidence="11 15" id="KW-0630">Potassium</keyword>
<dbReference type="PANTHER" id="PTHR12835">
    <property type="entry name" value="BIOTIN PROTEIN LIGASE"/>
    <property type="match status" value="1"/>
</dbReference>
<evidence type="ECO:0000313" key="18">
    <source>
        <dbReference type="Proteomes" id="UP000031392"/>
    </source>
</evidence>
<dbReference type="AlphaFoldDB" id="A0A0B5CPT8"/>
<comment type="subunit">
    <text evidence="15">Homodimer.</text>
</comment>